<evidence type="ECO:0000256" key="6">
    <source>
        <dbReference type="SAM" id="MobiDB-lite"/>
    </source>
</evidence>
<dbReference type="OMA" id="YERWSLL"/>
<keyword evidence="10" id="KW-1185">Reference proteome</keyword>
<dbReference type="EMBL" id="JRES01000655">
    <property type="protein sequence ID" value="KNC29573.1"/>
    <property type="molecule type" value="Genomic_DNA"/>
</dbReference>
<keyword evidence="4" id="KW-0175">Coiled coil</keyword>
<keyword evidence="2 7" id="KW-0812">Transmembrane</keyword>
<evidence type="ECO:0000259" key="8">
    <source>
        <dbReference type="PROSITE" id="PS51469"/>
    </source>
</evidence>
<evidence type="ECO:0000313" key="10">
    <source>
        <dbReference type="Proteomes" id="UP000037069"/>
    </source>
</evidence>
<dbReference type="PANTHER" id="PTHR12911:SF8">
    <property type="entry name" value="KLAROID PROTEIN-RELATED"/>
    <property type="match status" value="1"/>
</dbReference>
<dbReference type="PANTHER" id="PTHR12911">
    <property type="entry name" value="SAD1/UNC-84-LIKE PROTEIN-RELATED"/>
    <property type="match status" value="1"/>
</dbReference>
<dbReference type="FunFam" id="2.60.120.260:FF:000009">
    <property type="entry name" value="SUN domain-containing protein 1 isoform X1"/>
    <property type="match status" value="1"/>
</dbReference>
<dbReference type="Gene3D" id="2.60.120.260">
    <property type="entry name" value="Galactose-binding domain-like"/>
    <property type="match status" value="1"/>
</dbReference>
<dbReference type="InterPro" id="IPR045119">
    <property type="entry name" value="SUN1-5"/>
</dbReference>
<feature type="region of interest" description="Disordered" evidence="6">
    <location>
        <begin position="1"/>
        <end position="23"/>
    </location>
</feature>
<feature type="transmembrane region" description="Helical" evidence="7">
    <location>
        <begin position="457"/>
        <end position="477"/>
    </location>
</feature>
<protein>
    <recommendedName>
        <fullName evidence="8">SUN domain-containing protein</fullName>
    </recommendedName>
</protein>
<reference evidence="9 10" key="1">
    <citation type="journal article" date="2015" name="Nat. Commun.">
        <title>Lucilia cuprina genome unlocks parasitic fly biology to underpin future interventions.</title>
        <authorList>
            <person name="Anstead C.A."/>
            <person name="Korhonen P.K."/>
            <person name="Young N.D."/>
            <person name="Hall R.S."/>
            <person name="Jex A.R."/>
            <person name="Murali S.C."/>
            <person name="Hughes D.S."/>
            <person name="Lee S.F."/>
            <person name="Perry T."/>
            <person name="Stroehlein A.J."/>
            <person name="Ansell B.R."/>
            <person name="Breugelmans B."/>
            <person name="Hofmann A."/>
            <person name="Qu J."/>
            <person name="Dugan S."/>
            <person name="Lee S.L."/>
            <person name="Chao H."/>
            <person name="Dinh H."/>
            <person name="Han Y."/>
            <person name="Doddapaneni H.V."/>
            <person name="Worley K.C."/>
            <person name="Muzny D.M."/>
            <person name="Ioannidis P."/>
            <person name="Waterhouse R.M."/>
            <person name="Zdobnov E.M."/>
            <person name="James P.J."/>
            <person name="Bagnall N.H."/>
            <person name="Kotze A.C."/>
            <person name="Gibbs R.A."/>
            <person name="Richards S."/>
            <person name="Batterham P."/>
            <person name="Gasser R.B."/>
        </authorList>
    </citation>
    <scope>NUCLEOTIDE SEQUENCE [LARGE SCALE GENOMIC DNA]</scope>
    <source>
        <strain evidence="9 10">LS</strain>
        <tissue evidence="9">Full body</tissue>
    </source>
</reference>
<sequence>MSEYTIETRRRSRSKTPFLRSSCDHENCDHVGDEPHVHHQKKKITSLAPNVKTIVEETVEVTSSSTVGSGKDSPSKMAQTKIKTSDYSSEESPENKNKINTRTTTTTTSSSSSTAQGYTQQQQKQTLSETTRSSTTTVITKSKKLGGSGSVATSTPKASNFVTSFASQYASRSEGGGGGGGSGSFKTDHSSQQRRYKEHTQNVLNTEKELSTSKNKSLSGFLGNSFGDGSLNLDASDHIAYLEYKKAGEYWKTTPKTDYTYSELSPHRRELAPGIVAMPNMSRQSLENHHERINYMIQRNPAQEEQIRRRYESSKYTQNRRAAERLAYDSGDEVDYSQYQTYRTSRNVYNYNNKYEESWLMRFITTIVTTLTTTWSTITGSNSANAGGGGVGMYTHSSLYQTKLAEERGFFGSIVHGISSAFLATVRHLYLFISSVLCLDTWLLQSSNAESKSKKRFLLFLLMLLPLLLLAGLYYYLHPNEPFPPKSFSEYTFTLPELPKIDMSEYINEEKYNQLKTQAFNRFDDLRDWSNDYFLYLKTVSQNLVDEGRKMFQREEYYEPWWLLDEQDRLLIAQRWHSLVPLSLITTLRSSLYTNFHTLKSFMPLFASTSHSGTSQHMEDLKLSLSKSMAPEEYENILNHINSYIHQLVDVKLQEQQQKQMEKGWELNTKQTQLIVQIIKENLEALTRQKRFSDSSASLSDNDLNLIIQKVLLKLEDSQNFNKPSKLSPENIEEIKHLLSQTIEVNNHAHYKLIVEKLDLDALIAKLLKAPLFSSYIQNEISSQLNDKLQEKLLLLQQSQTSGDDHYKLSLEQQKLLIDNLNKDIAFIKLAFNDKLSENEDLHYSIKQLQQTQDALLLRLQELELSTDQRFNNLLQEITLKLNTLKDDQFSLLNQQVKLSLIEILGFKDTTKDGAQLSEIDLQNWVRNMFVAKDYLELRLAEINNRTNDKIKQEIDKSGMFLMRDISERLKQEIIISVENKQKETQAVLKGQIKEALSEQEVRNIVKSVLAIYDADKTGLVDFALESAGGQILSTRCTENYQTKTAQISVFGIPLWYPTNTPRIAISPNVQPGECWAFQGFPGFLVLKLNSMVYVTGFTLEHIPKSLAPNGRIDSAPRNFTVWGLEHEKDQEPILFGEYEYTDNDASLQYFPLQNKNIKRPYEIVELRIESNHGHSLYTCLYRFRVHGKPPAA</sequence>
<feature type="compositionally biased region" description="Polar residues" evidence="6">
    <location>
        <begin position="76"/>
        <end position="87"/>
    </location>
</feature>
<feature type="region of interest" description="Disordered" evidence="6">
    <location>
        <begin position="60"/>
        <end position="156"/>
    </location>
</feature>
<comment type="subcellular location">
    <subcellularLocation>
        <location evidence="1">Membrane</location>
    </subcellularLocation>
</comment>
<organism evidence="9 10">
    <name type="scientific">Lucilia cuprina</name>
    <name type="common">Green bottle fly</name>
    <name type="synonym">Australian sheep blowfly</name>
    <dbReference type="NCBI Taxonomy" id="7375"/>
    <lineage>
        <taxon>Eukaryota</taxon>
        <taxon>Metazoa</taxon>
        <taxon>Ecdysozoa</taxon>
        <taxon>Arthropoda</taxon>
        <taxon>Hexapoda</taxon>
        <taxon>Insecta</taxon>
        <taxon>Pterygota</taxon>
        <taxon>Neoptera</taxon>
        <taxon>Endopterygota</taxon>
        <taxon>Diptera</taxon>
        <taxon>Brachycera</taxon>
        <taxon>Muscomorpha</taxon>
        <taxon>Oestroidea</taxon>
        <taxon>Calliphoridae</taxon>
        <taxon>Luciliinae</taxon>
        <taxon>Lucilia</taxon>
    </lineage>
</organism>
<evidence type="ECO:0000256" key="1">
    <source>
        <dbReference type="ARBA" id="ARBA00004370"/>
    </source>
</evidence>
<dbReference type="Pfam" id="PF07738">
    <property type="entry name" value="Sad1_UNC"/>
    <property type="match status" value="1"/>
</dbReference>
<comment type="caution">
    <text evidence="9">The sequence shown here is derived from an EMBL/GenBank/DDBJ whole genome shotgun (WGS) entry which is preliminary data.</text>
</comment>
<evidence type="ECO:0000313" key="9">
    <source>
        <dbReference type="EMBL" id="KNC29573.1"/>
    </source>
</evidence>
<evidence type="ECO:0000256" key="2">
    <source>
        <dbReference type="ARBA" id="ARBA00022692"/>
    </source>
</evidence>
<evidence type="ECO:0000256" key="4">
    <source>
        <dbReference type="ARBA" id="ARBA00023054"/>
    </source>
</evidence>
<evidence type="ECO:0000256" key="7">
    <source>
        <dbReference type="SAM" id="Phobius"/>
    </source>
</evidence>
<name>A0A0L0CAX4_LUCCU</name>
<keyword evidence="3 7" id="KW-1133">Transmembrane helix</keyword>
<feature type="region of interest" description="Disordered" evidence="6">
    <location>
        <begin position="170"/>
        <end position="211"/>
    </location>
</feature>
<dbReference type="AlphaFoldDB" id="A0A0L0CAX4"/>
<dbReference type="STRING" id="7375.A0A0L0CAX4"/>
<evidence type="ECO:0000256" key="5">
    <source>
        <dbReference type="ARBA" id="ARBA00023136"/>
    </source>
</evidence>
<dbReference type="OrthoDB" id="342281at2759"/>
<feature type="domain" description="SUN" evidence="8">
    <location>
        <begin position="1029"/>
        <end position="1191"/>
    </location>
</feature>
<dbReference type="GO" id="GO:0034993">
    <property type="term" value="C:meiotic nuclear membrane microtubule tethering complex"/>
    <property type="evidence" value="ECO:0007669"/>
    <property type="project" value="TreeGrafter"/>
</dbReference>
<dbReference type="GO" id="GO:0043495">
    <property type="term" value="F:protein-membrane adaptor activity"/>
    <property type="evidence" value="ECO:0007669"/>
    <property type="project" value="TreeGrafter"/>
</dbReference>
<gene>
    <name evidence="9" type="ORF">FF38_11497</name>
</gene>
<dbReference type="PROSITE" id="PS51469">
    <property type="entry name" value="SUN"/>
    <property type="match status" value="1"/>
</dbReference>
<evidence type="ECO:0000256" key="3">
    <source>
        <dbReference type="ARBA" id="ARBA00022989"/>
    </source>
</evidence>
<dbReference type="InterPro" id="IPR012919">
    <property type="entry name" value="SUN_dom"/>
</dbReference>
<proteinExistence type="predicted"/>
<feature type="compositionally biased region" description="Gly residues" evidence="6">
    <location>
        <begin position="174"/>
        <end position="183"/>
    </location>
</feature>
<keyword evidence="5 7" id="KW-0472">Membrane</keyword>
<feature type="compositionally biased region" description="Low complexity" evidence="6">
    <location>
        <begin position="101"/>
        <end position="140"/>
    </location>
</feature>
<dbReference type="Proteomes" id="UP000037069">
    <property type="component" value="Unassembled WGS sequence"/>
</dbReference>
<accession>A0A0L0CAX4</accession>